<reference evidence="1 2" key="1">
    <citation type="journal article" date="2018" name="Int. J. Syst. Evol. Microbiol.">
        <title>Methylomusa anaerophila gen. nov., sp. nov., an anaerobic methanol-utilizing bacterium isolated from a microbial fuel cell.</title>
        <authorList>
            <person name="Amano N."/>
            <person name="Yamamuro A."/>
            <person name="Miyahara M."/>
            <person name="Kouzuma A."/>
            <person name="Abe T."/>
            <person name="Watanabe K."/>
        </authorList>
    </citation>
    <scope>NUCLEOTIDE SEQUENCE [LARGE SCALE GENOMIC DNA]</scope>
    <source>
        <strain evidence="1 2">MMFC1</strain>
    </source>
</reference>
<evidence type="ECO:0000313" key="1">
    <source>
        <dbReference type="EMBL" id="BBB90444.1"/>
    </source>
</evidence>
<protein>
    <submittedName>
        <fullName evidence="1">Uncharacterized protein</fullName>
    </submittedName>
</protein>
<evidence type="ECO:0000313" key="2">
    <source>
        <dbReference type="Proteomes" id="UP000276437"/>
    </source>
</evidence>
<sequence>MYSYKELEHDLEMGHEVEFFHMEQKYSISNNKDGWYLTRLYDENYQSFKTAQELLEYGRINGKTLADIWNQVKVETVF</sequence>
<gene>
    <name evidence="1" type="ORF">MAMMFC1_01095</name>
</gene>
<dbReference type="KEGG" id="mana:MAMMFC1_01095"/>
<dbReference type="EMBL" id="AP018449">
    <property type="protein sequence ID" value="BBB90444.1"/>
    <property type="molecule type" value="Genomic_DNA"/>
</dbReference>
<organism evidence="1 2">
    <name type="scientific">Methylomusa anaerophila</name>
    <dbReference type="NCBI Taxonomy" id="1930071"/>
    <lineage>
        <taxon>Bacteria</taxon>
        <taxon>Bacillati</taxon>
        <taxon>Bacillota</taxon>
        <taxon>Negativicutes</taxon>
        <taxon>Selenomonadales</taxon>
        <taxon>Sporomusaceae</taxon>
        <taxon>Methylomusa</taxon>
    </lineage>
</organism>
<dbReference type="RefSeq" id="WP_126307164.1">
    <property type="nucleotide sequence ID" value="NZ_AP018449.1"/>
</dbReference>
<keyword evidence="2" id="KW-1185">Reference proteome</keyword>
<dbReference type="AlphaFoldDB" id="A0A348AH96"/>
<proteinExistence type="predicted"/>
<dbReference type="OrthoDB" id="2456308at2"/>
<dbReference type="Proteomes" id="UP000276437">
    <property type="component" value="Chromosome"/>
</dbReference>
<accession>A0A348AH96</accession>
<name>A0A348AH96_9FIRM</name>